<dbReference type="Proteomes" id="UP001066276">
    <property type="component" value="Chromosome 10"/>
</dbReference>
<gene>
    <name evidence="1" type="ORF">NDU88_002344</name>
</gene>
<evidence type="ECO:0000313" key="1">
    <source>
        <dbReference type="EMBL" id="KAJ1097219.1"/>
    </source>
</evidence>
<protein>
    <submittedName>
        <fullName evidence="1">Uncharacterized protein</fullName>
    </submittedName>
</protein>
<reference evidence="1" key="1">
    <citation type="journal article" date="2022" name="bioRxiv">
        <title>Sequencing and chromosome-scale assembly of the giantPleurodeles waltlgenome.</title>
        <authorList>
            <person name="Brown T."/>
            <person name="Elewa A."/>
            <person name="Iarovenko S."/>
            <person name="Subramanian E."/>
            <person name="Araus A.J."/>
            <person name="Petzold A."/>
            <person name="Susuki M."/>
            <person name="Suzuki K.-i.T."/>
            <person name="Hayashi T."/>
            <person name="Toyoda A."/>
            <person name="Oliveira C."/>
            <person name="Osipova E."/>
            <person name="Leigh N.D."/>
            <person name="Simon A."/>
            <person name="Yun M.H."/>
        </authorList>
    </citation>
    <scope>NUCLEOTIDE SEQUENCE</scope>
    <source>
        <strain evidence="1">20211129_DDA</strain>
        <tissue evidence="1">Liver</tissue>
    </source>
</reference>
<comment type="caution">
    <text evidence="1">The sequence shown here is derived from an EMBL/GenBank/DDBJ whole genome shotgun (WGS) entry which is preliminary data.</text>
</comment>
<sequence length="80" mass="9046">METSALSVTTRGLAGHAGLCEEHTSKAVEHWRDDEGEYFAGEDLDKDIKVCLITGAVIQESEWKEELLKDDKLQRLIERT</sequence>
<dbReference type="EMBL" id="JANPWB010000014">
    <property type="protein sequence ID" value="KAJ1097219.1"/>
    <property type="molecule type" value="Genomic_DNA"/>
</dbReference>
<accession>A0AAV7M3N2</accession>
<keyword evidence="2" id="KW-1185">Reference proteome</keyword>
<dbReference type="AlphaFoldDB" id="A0AAV7M3N2"/>
<evidence type="ECO:0000313" key="2">
    <source>
        <dbReference type="Proteomes" id="UP001066276"/>
    </source>
</evidence>
<name>A0AAV7M3N2_PLEWA</name>
<organism evidence="1 2">
    <name type="scientific">Pleurodeles waltl</name>
    <name type="common">Iberian ribbed newt</name>
    <dbReference type="NCBI Taxonomy" id="8319"/>
    <lineage>
        <taxon>Eukaryota</taxon>
        <taxon>Metazoa</taxon>
        <taxon>Chordata</taxon>
        <taxon>Craniata</taxon>
        <taxon>Vertebrata</taxon>
        <taxon>Euteleostomi</taxon>
        <taxon>Amphibia</taxon>
        <taxon>Batrachia</taxon>
        <taxon>Caudata</taxon>
        <taxon>Salamandroidea</taxon>
        <taxon>Salamandridae</taxon>
        <taxon>Pleurodelinae</taxon>
        <taxon>Pleurodeles</taxon>
    </lineage>
</organism>
<proteinExistence type="predicted"/>